<dbReference type="InterPro" id="IPR006034">
    <property type="entry name" value="Asparaginase/glutaminase-like"/>
</dbReference>
<evidence type="ECO:0000313" key="4">
    <source>
        <dbReference type="EMBL" id="QAB15396.1"/>
    </source>
</evidence>
<keyword evidence="5" id="KW-1185">Reference proteome</keyword>
<organism evidence="4 5">
    <name type="scientific">Hydrogenovibrio thermophilus</name>
    <dbReference type="NCBI Taxonomy" id="265883"/>
    <lineage>
        <taxon>Bacteria</taxon>
        <taxon>Pseudomonadati</taxon>
        <taxon>Pseudomonadota</taxon>
        <taxon>Gammaproteobacteria</taxon>
        <taxon>Thiotrichales</taxon>
        <taxon>Piscirickettsiaceae</taxon>
        <taxon>Hydrogenovibrio</taxon>
    </lineage>
</organism>
<dbReference type="PROSITE" id="PS51732">
    <property type="entry name" value="ASN_GLN_ASE_3"/>
    <property type="match status" value="1"/>
</dbReference>
<feature type="active site" description="O-isoaspartyl threonine intermediate" evidence="1">
    <location>
        <position position="16"/>
    </location>
</feature>
<dbReference type="InterPro" id="IPR037152">
    <property type="entry name" value="L-asparaginase_N_sf"/>
</dbReference>
<evidence type="ECO:0000259" key="3">
    <source>
        <dbReference type="Pfam" id="PF00710"/>
    </source>
</evidence>
<gene>
    <name evidence="4" type="ORF">EPV75_06835</name>
</gene>
<accession>A0A410H3B3</accession>
<dbReference type="PIRSF" id="PIRSF500176">
    <property type="entry name" value="L_ASNase"/>
    <property type="match status" value="1"/>
</dbReference>
<evidence type="ECO:0000256" key="1">
    <source>
        <dbReference type="PIRSR" id="PIRSR001220-1"/>
    </source>
</evidence>
<protein>
    <submittedName>
        <fullName evidence="4">Asparaginase</fullName>
    </submittedName>
</protein>
<dbReference type="Gene3D" id="3.40.50.1170">
    <property type="entry name" value="L-asparaginase, N-terminal domain"/>
    <property type="match status" value="1"/>
</dbReference>
<dbReference type="EMBL" id="CP035033">
    <property type="protein sequence ID" value="QAB15396.1"/>
    <property type="molecule type" value="Genomic_DNA"/>
</dbReference>
<proteinExistence type="predicted"/>
<evidence type="ECO:0000256" key="2">
    <source>
        <dbReference type="PIRSR" id="PIRSR001220-2"/>
    </source>
</evidence>
<feature type="binding site" evidence="2">
    <location>
        <begin position="87"/>
        <end position="88"/>
    </location>
    <ligand>
        <name>substrate</name>
    </ligand>
</feature>
<feature type="domain" description="L-asparaginase N-terminal" evidence="3">
    <location>
        <begin position="7"/>
        <end position="162"/>
    </location>
</feature>
<name>A0A410H3B3_9GAMM</name>
<dbReference type="GO" id="GO:0004067">
    <property type="term" value="F:asparaginase activity"/>
    <property type="evidence" value="ECO:0007669"/>
    <property type="project" value="UniProtKB-UniRule"/>
</dbReference>
<dbReference type="SUPFAM" id="SSF53774">
    <property type="entry name" value="Glutaminase/Asparaginase"/>
    <property type="match status" value="1"/>
</dbReference>
<dbReference type="Proteomes" id="UP000285478">
    <property type="component" value="Chromosome"/>
</dbReference>
<dbReference type="InterPro" id="IPR036152">
    <property type="entry name" value="Asp/glu_Ase-like_sf"/>
</dbReference>
<dbReference type="RefSeq" id="WP_127119705.1">
    <property type="nucleotide sequence ID" value="NZ_CP035033.1"/>
</dbReference>
<dbReference type="PIRSF" id="PIRSF001220">
    <property type="entry name" value="L-ASNase_gatD"/>
    <property type="match status" value="1"/>
</dbReference>
<dbReference type="KEGG" id="htr:EPV75_06835"/>
<dbReference type="PRINTS" id="PR00139">
    <property type="entry name" value="ASNGLNASE"/>
</dbReference>
<feature type="binding site" evidence="2">
    <location>
        <position position="58"/>
    </location>
    <ligand>
        <name>substrate</name>
    </ligand>
</feature>
<dbReference type="Pfam" id="PF00710">
    <property type="entry name" value="Asparaginase"/>
    <property type="match status" value="1"/>
</dbReference>
<dbReference type="PANTHER" id="PTHR11707">
    <property type="entry name" value="L-ASPARAGINASE"/>
    <property type="match status" value="1"/>
</dbReference>
<dbReference type="PANTHER" id="PTHR11707:SF28">
    <property type="entry name" value="60 KDA LYSOPHOSPHOLIPASE"/>
    <property type="match status" value="1"/>
</dbReference>
<dbReference type="SMART" id="SM00870">
    <property type="entry name" value="Asparaginase"/>
    <property type="match status" value="1"/>
</dbReference>
<evidence type="ECO:0000313" key="5">
    <source>
        <dbReference type="Proteomes" id="UP000285478"/>
    </source>
</evidence>
<sequence>MHPKDPKLTLLVTGGTLDKDYQTTTGALVFSETHLPAMLRQANTTLAVETRVLMLKDSLEMTDLDRDEIAQACQDADTESIVITHGTDTMVDTALALSENANLCNKTIVLTGAMRPFRLGESDACFNLGAALTAAQLAQNGVYIAMNGELFEACRVMKNRQKGVFELTV</sequence>
<dbReference type="AlphaFoldDB" id="A0A410H3B3"/>
<dbReference type="InterPro" id="IPR027474">
    <property type="entry name" value="L-asparaginase_N"/>
</dbReference>
<reference evidence="4 5" key="1">
    <citation type="journal article" date="2018" name="Environ. Microbiol.">
        <title>Genomes of ubiquitous marine and hypersaline Hydrogenovibrio, Thiomicrorhabdus and Thiomicrospira spp. encode a diversity of mechanisms to sustain chemolithoautotrophy in heterogeneous environments.</title>
        <authorList>
            <person name="Scott K.M."/>
            <person name="Williams J."/>
            <person name="Porter C.M.B."/>
            <person name="Russel S."/>
            <person name="Harmer T.L."/>
            <person name="Paul J.H."/>
            <person name="Antonen K.M."/>
            <person name="Bridges M.K."/>
            <person name="Camper G.J."/>
            <person name="Campla C.K."/>
            <person name="Casella L.G."/>
            <person name="Chase E."/>
            <person name="Conrad J.W."/>
            <person name="Cruz M.C."/>
            <person name="Dunlap D.S."/>
            <person name="Duran L."/>
            <person name="Fahsbender E.M."/>
            <person name="Goldsmith D.B."/>
            <person name="Keeley R.F."/>
            <person name="Kondoff M.R."/>
            <person name="Kussy B.I."/>
            <person name="Lane M.K."/>
            <person name="Lawler S."/>
            <person name="Leigh B.A."/>
            <person name="Lewis C."/>
            <person name="Lostal L.M."/>
            <person name="Marking D."/>
            <person name="Mancera P.A."/>
            <person name="McClenthan E.C."/>
            <person name="McIntyre E.A."/>
            <person name="Mine J.A."/>
            <person name="Modi S."/>
            <person name="Moore B.D."/>
            <person name="Morgan W.A."/>
            <person name="Nelson K.M."/>
            <person name="Nguyen K.N."/>
            <person name="Ogburn N."/>
            <person name="Parrino D.G."/>
            <person name="Pedapudi A.D."/>
            <person name="Pelham R.P."/>
            <person name="Preece A.M."/>
            <person name="Rampersad E.A."/>
            <person name="Richardson J.C."/>
            <person name="Rodgers C.M."/>
            <person name="Schaffer B.L."/>
            <person name="Sheridan N.E."/>
            <person name="Solone M.R."/>
            <person name="Staley Z.R."/>
            <person name="Tabuchi M."/>
            <person name="Waide R.J."/>
            <person name="Wanjugi P.W."/>
            <person name="Young S."/>
            <person name="Clum A."/>
            <person name="Daum C."/>
            <person name="Huntemann M."/>
            <person name="Ivanova N."/>
            <person name="Kyrpides N."/>
            <person name="Mikhailova N."/>
            <person name="Palaniappan K."/>
            <person name="Pillay M."/>
            <person name="Reddy T.B.K."/>
            <person name="Shapiro N."/>
            <person name="Stamatis D."/>
            <person name="Varghese N."/>
            <person name="Woyke T."/>
            <person name="Boden R."/>
            <person name="Freyermuth S.K."/>
            <person name="Kerfeld C.A."/>
        </authorList>
    </citation>
    <scope>NUCLEOTIDE SEQUENCE [LARGE SCALE GENOMIC DNA]</scope>
    <source>
        <strain evidence="4 5">JR-2</strain>
    </source>
</reference>